<protein>
    <recommendedName>
        <fullName evidence="3">Formyltetrahydrofolate deformylase</fullName>
        <ecNumber evidence="3">3.5.1.10</ecNumber>
    </recommendedName>
</protein>
<dbReference type="PANTHER" id="PTHR42706">
    <property type="entry name" value="FORMYLTETRAHYDROFOLATE DEFORMYLASE"/>
    <property type="match status" value="1"/>
</dbReference>
<name>A0ABP8FV18_9BACT</name>
<keyword evidence="2" id="KW-0378">Hydrolase</keyword>
<dbReference type="PANTHER" id="PTHR42706:SF1">
    <property type="entry name" value="FORMYLTETRAHYDROFOLATE DEFORMYLASE 2, MITOCHONDRIAL"/>
    <property type="match status" value="1"/>
</dbReference>
<gene>
    <name evidence="5" type="primary">purU</name>
    <name evidence="5" type="ORF">GCM10023143_20530</name>
</gene>
<sequence>MVALIARVLAAHQLNIIAMREFVDEAAARFFARIECSGVLADDEQLRQELLAQLPGDTTVTVNPPQPKRIAVLATREYHCLGDILVSHFFRTLDAEVACVISNHDDLRAFTEGFSRPFHHVPHEDRSREQFEAALLEKLSDYSPDYIILAKFMRILSPEFIARYPQRILNIHHSFLPAFAGARPYRQAFERGVKLIGATAHFVTHELDEGPIITQQTIAVNHTFTAARMVEAGREVEKNVLNKAMRLVFRDQVFISGNKTIVFE</sequence>
<keyword evidence="6" id="KW-1185">Reference proteome</keyword>
<dbReference type="Pfam" id="PF00551">
    <property type="entry name" value="Formyl_trans_N"/>
    <property type="match status" value="1"/>
</dbReference>
<dbReference type="NCBIfam" id="NF004684">
    <property type="entry name" value="PRK06027.1"/>
    <property type="match status" value="1"/>
</dbReference>
<dbReference type="PIRSF" id="PIRSF036480">
    <property type="entry name" value="FormyFH4_hydr"/>
    <property type="match status" value="1"/>
</dbReference>
<accession>A0ABP8FV18</accession>
<reference evidence="6" key="1">
    <citation type="journal article" date="2019" name="Int. J. Syst. Evol. Microbiol.">
        <title>The Global Catalogue of Microorganisms (GCM) 10K type strain sequencing project: providing services to taxonomists for standard genome sequencing and annotation.</title>
        <authorList>
            <consortium name="The Broad Institute Genomics Platform"/>
            <consortium name="The Broad Institute Genome Sequencing Center for Infectious Disease"/>
            <person name="Wu L."/>
            <person name="Ma J."/>
        </authorList>
    </citation>
    <scope>NUCLEOTIDE SEQUENCE [LARGE SCALE GENOMIC DNA]</scope>
    <source>
        <strain evidence="6">JCM 17664</strain>
    </source>
</reference>
<evidence type="ECO:0000259" key="4">
    <source>
        <dbReference type="Pfam" id="PF00551"/>
    </source>
</evidence>
<evidence type="ECO:0000313" key="6">
    <source>
        <dbReference type="Proteomes" id="UP001501207"/>
    </source>
</evidence>
<dbReference type="PRINTS" id="PR01575">
    <property type="entry name" value="FFH4HYDRLASE"/>
</dbReference>
<organism evidence="5 6">
    <name type="scientific">Compostibacter hankyongensis</name>
    <dbReference type="NCBI Taxonomy" id="1007089"/>
    <lineage>
        <taxon>Bacteria</taxon>
        <taxon>Pseudomonadati</taxon>
        <taxon>Bacteroidota</taxon>
        <taxon>Chitinophagia</taxon>
        <taxon>Chitinophagales</taxon>
        <taxon>Chitinophagaceae</taxon>
        <taxon>Compostibacter</taxon>
    </lineage>
</organism>
<feature type="domain" description="Formyl transferase N-terminal" evidence="4">
    <location>
        <begin position="68"/>
        <end position="244"/>
    </location>
</feature>
<dbReference type="InterPro" id="IPR002376">
    <property type="entry name" value="Formyl_transf_N"/>
</dbReference>
<dbReference type="NCBIfam" id="TIGR00655">
    <property type="entry name" value="PurU"/>
    <property type="match status" value="1"/>
</dbReference>
<dbReference type="InterPro" id="IPR036477">
    <property type="entry name" value="Formyl_transf_N_sf"/>
</dbReference>
<evidence type="ECO:0000256" key="2">
    <source>
        <dbReference type="ARBA" id="ARBA00022801"/>
    </source>
</evidence>
<proteinExistence type="predicted"/>
<dbReference type="Proteomes" id="UP001501207">
    <property type="component" value="Unassembled WGS sequence"/>
</dbReference>
<dbReference type="Gene3D" id="3.40.50.170">
    <property type="entry name" value="Formyl transferase, N-terminal domain"/>
    <property type="match status" value="1"/>
</dbReference>
<dbReference type="EMBL" id="BAABFN010000004">
    <property type="protein sequence ID" value="GAA4311421.1"/>
    <property type="molecule type" value="Genomic_DNA"/>
</dbReference>
<dbReference type="EC" id="3.5.1.10" evidence="3"/>
<dbReference type="SUPFAM" id="SSF53328">
    <property type="entry name" value="Formyltransferase"/>
    <property type="match status" value="1"/>
</dbReference>
<dbReference type="InterPro" id="IPR004810">
    <property type="entry name" value="PurU"/>
</dbReference>
<comment type="caution">
    <text evidence="5">The sequence shown here is derived from an EMBL/GenBank/DDBJ whole genome shotgun (WGS) entry which is preliminary data.</text>
</comment>
<evidence type="ECO:0000256" key="1">
    <source>
        <dbReference type="ARBA" id="ARBA00022563"/>
    </source>
</evidence>
<evidence type="ECO:0000313" key="5">
    <source>
        <dbReference type="EMBL" id="GAA4311421.1"/>
    </source>
</evidence>
<keyword evidence="1" id="KW-0554">One-carbon metabolism</keyword>
<evidence type="ECO:0000256" key="3">
    <source>
        <dbReference type="NCBIfam" id="TIGR00655"/>
    </source>
</evidence>
<dbReference type="Gene3D" id="3.30.70.260">
    <property type="match status" value="1"/>
</dbReference>